<accession>A0ACC2AVW7</accession>
<dbReference type="EMBL" id="CM055110">
    <property type="protein sequence ID" value="KAJ7521654.1"/>
    <property type="molecule type" value="Genomic_DNA"/>
</dbReference>
<protein>
    <submittedName>
        <fullName evidence="1">Uncharacterized protein</fullName>
    </submittedName>
</protein>
<proteinExistence type="predicted"/>
<reference evidence="2" key="1">
    <citation type="journal article" date="2024" name="Proc. Natl. Acad. Sci. U.S.A.">
        <title>Extraordinary preservation of gene collinearity over three hundred million years revealed in homosporous lycophytes.</title>
        <authorList>
            <person name="Li C."/>
            <person name="Wickell D."/>
            <person name="Kuo L.Y."/>
            <person name="Chen X."/>
            <person name="Nie B."/>
            <person name="Liao X."/>
            <person name="Peng D."/>
            <person name="Ji J."/>
            <person name="Jenkins J."/>
            <person name="Williams M."/>
            <person name="Shu S."/>
            <person name="Plott C."/>
            <person name="Barry K."/>
            <person name="Rajasekar S."/>
            <person name="Grimwood J."/>
            <person name="Han X."/>
            <person name="Sun S."/>
            <person name="Hou Z."/>
            <person name="He W."/>
            <person name="Dai G."/>
            <person name="Sun C."/>
            <person name="Schmutz J."/>
            <person name="Leebens-Mack J.H."/>
            <person name="Li F.W."/>
            <person name="Wang L."/>
        </authorList>
    </citation>
    <scope>NUCLEOTIDE SEQUENCE [LARGE SCALE GENOMIC DNA]</scope>
    <source>
        <strain evidence="2">cv. PW_Plant_1</strain>
    </source>
</reference>
<sequence length="635" mass="71672">MASAIENDYSVLSKTSALQQEQVRVCSLEIPKSSEMMFENINSWSFDIFTINDDDLPKLVEKVFINLSIFEYCLLDLKKVRTFINCIMAQYRSYVPYHNFRHACDVLHAVYLILTLTEAADKFSQLEKLALAIAAVCHDVDHPGLTNAFLIACNDPLALRYNDLAVLENHHASITMKTLLVADRILVPLYPRMNLEDHSRPSEMVVVERARPPVLDGQSLRAENQSLEKIRQATVENSQGFKISHGLLPSFSSQERPVSLLFGTPVQNYLPKLDSNVKGNASLRSTSLKLNRLPSSRLSMMSRHSLDSLPIAESSIRSESSIVSSYGDGTLDSKRNSLESIEDIGRTGFWENIRSNSYSMWLNRALDSNIWMSINIPATLVAIFAGDFIRAVLPKKVDLYEEPIYFACLFLFLLELIILSIVKKGYFVSFSFCLDLVGSLSLIPYALGTFKMTIIMARAWKAAKLITRMSKWMQTAKCLNVILVTRLFKMALTILTLGTVAAWSFFLSWDSNQLLIQPIERMVQFIRELADDPVSFVAKAKPQRANLRHIGEVMETKLLEAALVKIASLSKVALGNAGMDILSANLRGAEFNLKRKVICRLCFEVVHRHHSNLGNFSDYKRLFNAPFYSTTHARI</sequence>
<evidence type="ECO:0000313" key="1">
    <source>
        <dbReference type="EMBL" id="KAJ7521654.1"/>
    </source>
</evidence>
<gene>
    <name evidence="1" type="ORF">O6H91_19G062600</name>
</gene>
<evidence type="ECO:0000313" key="2">
    <source>
        <dbReference type="Proteomes" id="UP001162992"/>
    </source>
</evidence>
<name>A0ACC2AVW7_DIPCM</name>
<dbReference type="Proteomes" id="UP001162992">
    <property type="component" value="Chromosome 19"/>
</dbReference>
<keyword evidence="2" id="KW-1185">Reference proteome</keyword>
<organism evidence="1 2">
    <name type="scientific">Diphasiastrum complanatum</name>
    <name type="common">Issler's clubmoss</name>
    <name type="synonym">Lycopodium complanatum</name>
    <dbReference type="NCBI Taxonomy" id="34168"/>
    <lineage>
        <taxon>Eukaryota</taxon>
        <taxon>Viridiplantae</taxon>
        <taxon>Streptophyta</taxon>
        <taxon>Embryophyta</taxon>
        <taxon>Tracheophyta</taxon>
        <taxon>Lycopodiopsida</taxon>
        <taxon>Lycopodiales</taxon>
        <taxon>Lycopodiaceae</taxon>
        <taxon>Lycopodioideae</taxon>
        <taxon>Diphasiastrum</taxon>
    </lineage>
</organism>
<comment type="caution">
    <text evidence="1">The sequence shown here is derived from an EMBL/GenBank/DDBJ whole genome shotgun (WGS) entry which is preliminary data.</text>
</comment>